<dbReference type="Pfam" id="PF14257">
    <property type="entry name" value="DUF4349"/>
    <property type="match status" value="1"/>
</dbReference>
<dbReference type="InterPro" id="IPR025645">
    <property type="entry name" value="DUF4349"/>
</dbReference>
<comment type="caution">
    <text evidence="4">The sequence shown here is derived from an EMBL/GenBank/DDBJ whole genome shotgun (WGS) entry which is preliminary data.</text>
</comment>
<protein>
    <recommendedName>
        <fullName evidence="3">DUF4349 domain-containing protein</fullName>
    </recommendedName>
</protein>
<name>A0A2N3G6V5_9ACTN</name>
<evidence type="ECO:0000313" key="5">
    <source>
        <dbReference type="Proteomes" id="UP000233654"/>
    </source>
</evidence>
<dbReference type="Proteomes" id="UP000233654">
    <property type="component" value="Unassembled WGS sequence"/>
</dbReference>
<dbReference type="EMBL" id="PHEX01000015">
    <property type="protein sequence ID" value="PKQ28455.1"/>
    <property type="molecule type" value="Genomic_DNA"/>
</dbReference>
<keyword evidence="2" id="KW-1133">Transmembrane helix</keyword>
<sequence length="312" mass="33132">MEEKQKNSTILKKTLAIGGGALIVLLILLAIGFLTGAKKDSGERAISLGDGGSSQGDFEPRAKSMNPGEAAPDEVKSERASLTTIPGISGLDIKMIKTGSLSLEIKKGDFNEAYAKVSFIAEGAGGAVSESNSESSKGRITGGTITIRVPNSVYPKVMEQLKKLGKVIAAREQSQDVTEEYVDLDSRIRNLNAQQQVYLGLMAKATTIEQGIAVQHELASVEEQIETLTGRKNYLDNHVQFSTIAVVLAEPGRSVSAGEEWGFAQALRDAAHNVVDGVNAVVRFLGAALVYALIIGAFGLLAYQVARKRAKA</sequence>
<evidence type="ECO:0000256" key="1">
    <source>
        <dbReference type="SAM" id="MobiDB-lite"/>
    </source>
</evidence>
<gene>
    <name evidence="4" type="ORF">CVT63_02610</name>
</gene>
<feature type="region of interest" description="Disordered" evidence="1">
    <location>
        <begin position="44"/>
        <end position="77"/>
    </location>
</feature>
<feature type="transmembrane region" description="Helical" evidence="2">
    <location>
        <begin position="284"/>
        <end position="306"/>
    </location>
</feature>
<evidence type="ECO:0000259" key="3">
    <source>
        <dbReference type="Pfam" id="PF14257"/>
    </source>
</evidence>
<proteinExistence type="predicted"/>
<feature type="transmembrane region" description="Helical" evidence="2">
    <location>
        <begin position="14"/>
        <end position="34"/>
    </location>
</feature>
<evidence type="ECO:0000313" key="4">
    <source>
        <dbReference type="EMBL" id="PKQ28455.1"/>
    </source>
</evidence>
<accession>A0A2N3G6V5</accession>
<dbReference type="AlphaFoldDB" id="A0A2N3G6V5"/>
<reference evidence="4 5" key="1">
    <citation type="journal article" date="2017" name="ISME J.">
        <title>Potential for microbial H2 and metal transformations associated with novel bacteria and archaea in deep terrestrial subsurface sediments.</title>
        <authorList>
            <person name="Hernsdorf A.W."/>
            <person name="Amano Y."/>
            <person name="Miyakawa K."/>
            <person name="Ise K."/>
            <person name="Suzuki Y."/>
            <person name="Anantharaman K."/>
            <person name="Probst A."/>
            <person name="Burstein D."/>
            <person name="Thomas B.C."/>
            <person name="Banfield J.F."/>
        </authorList>
    </citation>
    <scope>NUCLEOTIDE SEQUENCE [LARGE SCALE GENOMIC DNA]</scope>
    <source>
        <strain evidence="4">HGW-Actinobacteria-3</strain>
    </source>
</reference>
<feature type="domain" description="DUF4349" evidence="3">
    <location>
        <begin position="94"/>
        <end position="301"/>
    </location>
</feature>
<evidence type="ECO:0000256" key="2">
    <source>
        <dbReference type="SAM" id="Phobius"/>
    </source>
</evidence>
<organism evidence="4 5">
    <name type="scientific">Candidatus Anoxymicrobium japonicum</name>
    <dbReference type="NCBI Taxonomy" id="2013648"/>
    <lineage>
        <taxon>Bacteria</taxon>
        <taxon>Bacillati</taxon>
        <taxon>Actinomycetota</taxon>
        <taxon>Candidatus Geothermincolia</taxon>
        <taxon>Candidatus Geothermincolales</taxon>
        <taxon>Candidatus Anoxymicrobiaceae</taxon>
        <taxon>Candidatus Anoxymicrobium</taxon>
    </lineage>
</organism>
<keyword evidence="2" id="KW-0472">Membrane</keyword>
<keyword evidence="2" id="KW-0812">Transmembrane</keyword>